<feature type="compositionally biased region" description="Basic and acidic residues" evidence="1">
    <location>
        <begin position="633"/>
        <end position="649"/>
    </location>
</feature>
<feature type="compositionally biased region" description="Polar residues" evidence="1">
    <location>
        <begin position="1623"/>
        <end position="1632"/>
    </location>
</feature>
<accession>A0ABQ9GBR0</accession>
<feature type="region of interest" description="Disordered" evidence="1">
    <location>
        <begin position="961"/>
        <end position="1038"/>
    </location>
</feature>
<feature type="compositionally biased region" description="Basic residues" evidence="1">
    <location>
        <begin position="157"/>
        <end position="170"/>
    </location>
</feature>
<feature type="compositionally biased region" description="Polar residues" evidence="1">
    <location>
        <begin position="536"/>
        <end position="565"/>
    </location>
</feature>
<evidence type="ECO:0000256" key="1">
    <source>
        <dbReference type="SAM" id="MobiDB-lite"/>
    </source>
</evidence>
<protein>
    <recommendedName>
        <fullName evidence="4">WASP family protein member</fullName>
    </recommendedName>
</protein>
<feature type="compositionally biased region" description="Basic and acidic residues" evidence="1">
    <location>
        <begin position="1"/>
        <end position="11"/>
    </location>
</feature>
<reference evidence="2 3" key="1">
    <citation type="submission" date="2023-02" db="EMBL/GenBank/DDBJ databases">
        <title>LHISI_Scaffold_Assembly.</title>
        <authorList>
            <person name="Stuart O.P."/>
            <person name="Cleave R."/>
            <person name="Magrath M.J.L."/>
            <person name="Mikheyev A.S."/>
        </authorList>
    </citation>
    <scope>NUCLEOTIDE SEQUENCE [LARGE SCALE GENOMIC DNA]</scope>
    <source>
        <strain evidence="2">Daus_M_001</strain>
        <tissue evidence="2">Leg muscle</tissue>
    </source>
</reference>
<feature type="compositionally biased region" description="Polar residues" evidence="1">
    <location>
        <begin position="1679"/>
        <end position="1691"/>
    </location>
</feature>
<evidence type="ECO:0000313" key="2">
    <source>
        <dbReference type="EMBL" id="KAJ8868917.1"/>
    </source>
</evidence>
<sequence length="1862" mass="204207">MRTIEIPEKTRRPTASSGTIPTFENPVTWPGIEPGSPWWEESLRFNDKLFMSRLLLMNDRCKQYPAGLDDLRRWTSQEAIGDVTVAPDCSARIAPSTDPDIDQLDHRLPSPEEQVQTVALRFPSEVVLVDTSGRAFDRMSLLRRSLVQVDGEEVRRRGGKGRRPRSKRRNTIAGTDQKELVEAVVGDITMEGEDATDAIRPLDSLPAIRSASTDFLRSKEESPTDTKKSHFNSLKQWGKVKLRLIRSSSTDKTTSLSGSHEDSNIYEAVGAKGSRKLDLKYDRRTSKSSAGTNLPISSSSGPMSMAVKLRENSLLRRKKERMWGRCNALLIWELECELREWESITGTSSNSLSQPHNHNPPSSSSVGSRRKFITTSASSSFSEGTLTPDIAPSDIGTPFFPDDGETSSVYSCDTEGYYTSFHMDSGLKTLKEEDPAGTLQVPLQSTSALSVSPNRSSTLTAENEYELFGKGSTSTTTSSAGTVCTTLMFGNEGNLSGPTAPAVPERKSSLEPVNSLERNMQKVTVMIHEHKDDGTMSESPDSGHNTSSSPVGSTNSPQGTLTGRSSEYEFSESDLEGFDRIERIRVKTTINSSRIPSMCVITPPQSDDEISLSQYGPLYRLPNSASLPSSDIHCSENDSHNNKETSDSRHHYRVSPRRFEKQLSTDSDRSSESEFTKVSPRILKKNSLSRLDKVSGSTVRSDDSFPSRSPSGETVIFNGTTENSLPRLHTEEHHKPSAEPQNSILDKVKGVLADVGKRTHCPKSSVDASTTSEEKISPVDTGDYVTIIDAHGNRTQSSHQPSSYAPQYSNMVKKTPTATSARFLTRETEYVSLNELPSSGPTQNTIPSPADSLERKKRQGARVTLDSEGKVVYSSDSLKRNKGGYSSFEPGPYVKDAITSPVASPMTAHRVPKSNIRPVTLSSHGLKSPVMDHSTRRSTSPSAVLRYPTSPQLGKVIIRAGGKTSSMTRVSSPTPVVVPSSTNRPLSPRQATRGAYVNVQSPDDPHRQHCVTSGRSTPSTSPTEDEEGKIPPCPSNPKLTSYLQRTNPALYSRISDAVPNSKIKRSDSYRLANSPVLQTRKMSNIELAANVNVNKNGTNTCKTFKSNNNVDTLGGNKNDRKVLAEFSNGKVSFNTFKSDVCEGNKVKCVMPGPTASEDGTKVVENPNVKGRKFYGPQIRVDPNLLAAPVGKATSPVVSKETERARVLAYSGKPPPYAVHHGNLLPSQSQHRSTADPSRAVHWDPRRSMVISQGQSSPSVFWTLPSRRSLHETNVVQYSQPPHSDSVSLARNGSGRYNTIATSGIRAQHSRVPPQHSQNYSPAAHYSSLVVQPTSCQPATVQVQKNFAFVPNPARHAGNVNPVSIPEVPRNIAEIRTANYSGSPYVARGLNSYKLQERFYSSTPEKNESVVRQLQHSMKPTDFSDTLSPIERVPRREEKMMIPSCTADKKISSQLDYRNNNDANINPQPLKYTSQTKTSMTAEEIFAAIHKSRKKLNIKSELGTRSNSPCSSAASVSPGSSEMSLNGEQGSMKDAEANRNRHSWSPNSDESRNIYVHLEQKAYSPATSPGSRQSWAGDRLGSKQQTSRNDFKRLLLQHGSSHGGSLRGRMSAVEQLKLSKQQKENNNAKTCVSRSPADKRGNGSKLLQSPRSLANWKFASPRTDVLSSTILEDCAEEENTSGSPQDNTSKSAVGSEKGRGSGTARRLLNFSSEAEKKDHMGVKPVLEQYTREPSVRRSPPSTSPLWTKKADLNIPQSKSTFQNHNFPPEPLSPSNVKENVDTNQQLFSPRTLALLTRGYGTPNSRYQSVNKLDSLKTSPTTHINALLAKQRNYPNHPSVISNRSALVTLDAQVSPKTTLETAL</sequence>
<feature type="region of interest" description="Disordered" evidence="1">
    <location>
        <begin position="629"/>
        <end position="745"/>
    </location>
</feature>
<evidence type="ECO:0000313" key="3">
    <source>
        <dbReference type="Proteomes" id="UP001159363"/>
    </source>
</evidence>
<organism evidence="2 3">
    <name type="scientific">Dryococelus australis</name>
    <dbReference type="NCBI Taxonomy" id="614101"/>
    <lineage>
        <taxon>Eukaryota</taxon>
        <taxon>Metazoa</taxon>
        <taxon>Ecdysozoa</taxon>
        <taxon>Arthropoda</taxon>
        <taxon>Hexapoda</taxon>
        <taxon>Insecta</taxon>
        <taxon>Pterygota</taxon>
        <taxon>Neoptera</taxon>
        <taxon>Polyneoptera</taxon>
        <taxon>Phasmatodea</taxon>
        <taxon>Verophasmatodea</taxon>
        <taxon>Anareolatae</taxon>
        <taxon>Phasmatidae</taxon>
        <taxon>Eurycanthinae</taxon>
        <taxon>Dryococelus</taxon>
    </lineage>
</organism>
<feature type="region of interest" description="Disordered" evidence="1">
    <location>
        <begin position="1498"/>
        <end position="1548"/>
    </location>
</feature>
<feature type="region of interest" description="Disordered" evidence="1">
    <location>
        <begin position="1674"/>
        <end position="1747"/>
    </location>
</feature>
<dbReference type="EMBL" id="JARBHB010000014">
    <property type="protein sequence ID" value="KAJ8868917.1"/>
    <property type="molecule type" value="Genomic_DNA"/>
</dbReference>
<feature type="compositionally biased region" description="Polar residues" evidence="1">
    <location>
        <begin position="13"/>
        <end position="22"/>
    </location>
</feature>
<feature type="region of interest" description="Disordered" evidence="1">
    <location>
        <begin position="532"/>
        <end position="574"/>
    </location>
</feature>
<feature type="region of interest" description="Disordered" evidence="1">
    <location>
        <begin position="346"/>
        <end position="369"/>
    </location>
</feature>
<feature type="compositionally biased region" description="Polar residues" evidence="1">
    <location>
        <begin position="287"/>
        <end position="302"/>
    </location>
</feature>
<feature type="compositionally biased region" description="Polar residues" evidence="1">
    <location>
        <begin position="1564"/>
        <end position="1573"/>
    </location>
</feature>
<feature type="region of interest" description="Disordered" evidence="1">
    <location>
        <begin position="282"/>
        <end position="303"/>
    </location>
</feature>
<dbReference type="Proteomes" id="UP001159363">
    <property type="component" value="Chromosome 13"/>
</dbReference>
<evidence type="ECO:0008006" key="4">
    <source>
        <dbReference type="Google" id="ProtNLM"/>
    </source>
</evidence>
<feature type="region of interest" description="Disordered" evidence="1">
    <location>
        <begin position="1"/>
        <end position="25"/>
    </location>
</feature>
<comment type="caution">
    <text evidence="2">The sequence shown here is derived from an EMBL/GenBank/DDBJ whole genome shotgun (WGS) entry which is preliminary data.</text>
</comment>
<feature type="region of interest" description="Disordered" evidence="1">
    <location>
        <begin position="834"/>
        <end position="864"/>
    </location>
</feature>
<feature type="compositionally biased region" description="Basic and acidic residues" evidence="1">
    <location>
        <begin position="657"/>
        <end position="675"/>
    </location>
</feature>
<feature type="compositionally biased region" description="Polar residues" evidence="1">
    <location>
        <begin position="835"/>
        <end position="847"/>
    </location>
</feature>
<feature type="region of interest" description="Disordered" evidence="1">
    <location>
        <begin position="152"/>
        <end position="172"/>
    </location>
</feature>
<keyword evidence="3" id="KW-1185">Reference proteome</keyword>
<name>A0ABQ9GBR0_9NEOP</name>
<proteinExistence type="predicted"/>
<feature type="region of interest" description="Disordered" evidence="1">
    <location>
        <begin position="1561"/>
        <end position="1585"/>
    </location>
</feature>
<feature type="compositionally biased region" description="Basic and acidic residues" evidence="1">
    <location>
        <begin position="728"/>
        <end position="737"/>
    </location>
</feature>
<gene>
    <name evidence="2" type="ORF">PR048_030458</name>
</gene>
<feature type="compositionally biased region" description="Low complexity" evidence="1">
    <location>
        <begin position="1505"/>
        <end position="1523"/>
    </location>
</feature>
<feature type="compositionally biased region" description="Low complexity" evidence="1">
    <location>
        <begin position="964"/>
        <end position="985"/>
    </location>
</feature>
<feature type="region of interest" description="Disordered" evidence="1">
    <location>
        <begin position="919"/>
        <end position="947"/>
    </location>
</feature>
<feature type="compositionally biased region" description="Low complexity" evidence="1">
    <location>
        <begin position="348"/>
        <end position="365"/>
    </location>
</feature>
<feature type="region of interest" description="Disordered" evidence="1">
    <location>
        <begin position="1618"/>
        <end position="1647"/>
    </location>
</feature>
<feature type="compositionally biased region" description="Low complexity" evidence="1">
    <location>
        <begin position="1012"/>
        <end position="1022"/>
    </location>
</feature>